<keyword evidence="2" id="KW-0433">Leucine-rich repeat</keyword>
<keyword evidence="7" id="KW-0472">Membrane</keyword>
<keyword evidence="5" id="KW-0677">Repeat</keyword>
<gene>
    <name evidence="10" type="primary">LOC120274297</name>
</gene>
<evidence type="ECO:0000256" key="8">
    <source>
        <dbReference type="ARBA" id="ARBA00023180"/>
    </source>
</evidence>
<evidence type="ECO:0000256" key="7">
    <source>
        <dbReference type="ARBA" id="ARBA00023136"/>
    </source>
</evidence>
<dbReference type="PANTHER" id="PTHR48063">
    <property type="entry name" value="LRR RECEPTOR-LIKE KINASE"/>
    <property type="match status" value="1"/>
</dbReference>
<dbReference type="PANTHER" id="PTHR48063:SF16">
    <property type="entry name" value="LRR RECEPTOR-LIKE SERINE_THREONINE-PROTEIN KINASE GSO1"/>
    <property type="match status" value="1"/>
</dbReference>
<evidence type="ECO:0000256" key="1">
    <source>
        <dbReference type="ARBA" id="ARBA00004479"/>
    </source>
</evidence>
<dbReference type="InterPro" id="IPR046956">
    <property type="entry name" value="RLP23-like"/>
</dbReference>
<dbReference type="Gene3D" id="3.80.10.10">
    <property type="entry name" value="Ribonuclease Inhibitor"/>
    <property type="match status" value="1"/>
</dbReference>
<sequence length="228" mass="25997">MLVGNIPLELGNLTSLRVIDFAYNYLSGAIPYNLGNLKAMKFAHKIFYNTKVALAIYDKISFDFVDNMEILYIVSNKLLRGYMDNVNVYLKGRNIQYDKLLQLQISIDLSRNQLSREIPEEVMNLSYLQNLNLSRNLLTGRIPDKIGMLLRLESLDLSKNDLSSAILTTMIMLSFLSHPNLSYNNLSRRILDSGRFLALSDPSIYFGNYAFCGFPLDNNCENVDKPSL</sequence>
<keyword evidence="6" id="KW-1133">Transmembrane helix</keyword>
<dbReference type="InterPro" id="IPR001611">
    <property type="entry name" value="Leu-rich_rpt"/>
</dbReference>
<keyword evidence="4" id="KW-0732">Signal</keyword>
<keyword evidence="8" id="KW-0325">Glycoprotein</keyword>
<comment type="subcellular location">
    <subcellularLocation>
        <location evidence="1">Membrane</location>
        <topology evidence="1">Single-pass type I membrane protein</topology>
    </subcellularLocation>
</comment>
<dbReference type="AlphaFoldDB" id="A0AB40CAH9"/>
<reference evidence="10" key="1">
    <citation type="submission" date="2025-08" db="UniProtKB">
        <authorList>
            <consortium name="RefSeq"/>
        </authorList>
    </citation>
    <scope>IDENTIFICATION</scope>
</reference>
<evidence type="ECO:0000256" key="5">
    <source>
        <dbReference type="ARBA" id="ARBA00022737"/>
    </source>
</evidence>
<evidence type="ECO:0000256" key="3">
    <source>
        <dbReference type="ARBA" id="ARBA00022692"/>
    </source>
</evidence>
<organism evidence="9 10">
    <name type="scientific">Dioscorea cayennensis subsp. rotundata</name>
    <name type="common">White Guinea yam</name>
    <name type="synonym">Dioscorea rotundata</name>
    <dbReference type="NCBI Taxonomy" id="55577"/>
    <lineage>
        <taxon>Eukaryota</taxon>
        <taxon>Viridiplantae</taxon>
        <taxon>Streptophyta</taxon>
        <taxon>Embryophyta</taxon>
        <taxon>Tracheophyta</taxon>
        <taxon>Spermatophyta</taxon>
        <taxon>Magnoliopsida</taxon>
        <taxon>Liliopsida</taxon>
        <taxon>Dioscoreales</taxon>
        <taxon>Dioscoreaceae</taxon>
        <taxon>Dioscorea</taxon>
    </lineage>
</organism>
<dbReference type="FunFam" id="3.80.10.10:FF:000041">
    <property type="entry name" value="LRR receptor-like serine/threonine-protein kinase ERECTA"/>
    <property type="match status" value="1"/>
</dbReference>
<evidence type="ECO:0000256" key="2">
    <source>
        <dbReference type="ARBA" id="ARBA00022614"/>
    </source>
</evidence>
<evidence type="ECO:0000313" key="9">
    <source>
        <dbReference type="Proteomes" id="UP001515500"/>
    </source>
</evidence>
<dbReference type="SUPFAM" id="SSF52058">
    <property type="entry name" value="L domain-like"/>
    <property type="match status" value="1"/>
</dbReference>
<protein>
    <submittedName>
        <fullName evidence="10">Receptor-like protein 46</fullName>
    </submittedName>
</protein>
<dbReference type="GeneID" id="120274297"/>
<dbReference type="InterPro" id="IPR032675">
    <property type="entry name" value="LRR_dom_sf"/>
</dbReference>
<evidence type="ECO:0000256" key="6">
    <source>
        <dbReference type="ARBA" id="ARBA00022989"/>
    </source>
</evidence>
<evidence type="ECO:0000256" key="4">
    <source>
        <dbReference type="ARBA" id="ARBA00022729"/>
    </source>
</evidence>
<keyword evidence="3" id="KW-0812">Transmembrane</keyword>
<dbReference type="Pfam" id="PF00560">
    <property type="entry name" value="LRR_1"/>
    <property type="match status" value="3"/>
</dbReference>
<name>A0AB40CAH9_DIOCR</name>
<dbReference type="RefSeq" id="XP_039136886.1">
    <property type="nucleotide sequence ID" value="XM_039280952.1"/>
</dbReference>
<accession>A0AB40CAH9</accession>
<keyword evidence="9" id="KW-1185">Reference proteome</keyword>
<evidence type="ECO:0000313" key="10">
    <source>
        <dbReference type="RefSeq" id="XP_039136886.1"/>
    </source>
</evidence>
<dbReference type="GO" id="GO:0016020">
    <property type="term" value="C:membrane"/>
    <property type="evidence" value="ECO:0007669"/>
    <property type="project" value="UniProtKB-SubCell"/>
</dbReference>
<proteinExistence type="predicted"/>
<dbReference type="Proteomes" id="UP001515500">
    <property type="component" value="Chromosome 2"/>
</dbReference>